<evidence type="ECO:0000256" key="1">
    <source>
        <dbReference type="SAM" id="MobiDB-lite"/>
    </source>
</evidence>
<protein>
    <submittedName>
        <fullName evidence="2">Uncharacterized protein</fullName>
    </submittedName>
</protein>
<feature type="region of interest" description="Disordered" evidence="1">
    <location>
        <begin position="82"/>
        <end position="103"/>
    </location>
</feature>
<dbReference type="EMBL" id="JAAALK010000080">
    <property type="protein sequence ID" value="KAG8092537.1"/>
    <property type="molecule type" value="Genomic_DNA"/>
</dbReference>
<sequence length="103" mass="11592">MHGARSLAARGHRWPDGVQLDCLTLLTDPPWLHVNENDACMCKNCTSGRMPHQISLHSLHQLVANVMVAFLRFYTVGTKEHSDAHPLAQTDEEDKQWTQGFGN</sequence>
<comment type="caution">
    <text evidence="2">The sequence shown here is derived from an EMBL/GenBank/DDBJ whole genome shotgun (WGS) entry which is preliminary data.</text>
</comment>
<evidence type="ECO:0000313" key="3">
    <source>
        <dbReference type="Proteomes" id="UP000729402"/>
    </source>
</evidence>
<accession>A0A8J5WPV1</accession>
<name>A0A8J5WPV1_ZIZPA</name>
<evidence type="ECO:0000313" key="2">
    <source>
        <dbReference type="EMBL" id="KAG8092537.1"/>
    </source>
</evidence>
<gene>
    <name evidence="2" type="ORF">GUJ93_ZPchr0012g22090</name>
</gene>
<keyword evidence="3" id="KW-1185">Reference proteome</keyword>
<reference evidence="2" key="2">
    <citation type="submission" date="2021-02" db="EMBL/GenBank/DDBJ databases">
        <authorList>
            <person name="Kimball J.A."/>
            <person name="Haas M.W."/>
            <person name="Macchietto M."/>
            <person name="Kono T."/>
            <person name="Duquette J."/>
            <person name="Shao M."/>
        </authorList>
    </citation>
    <scope>NUCLEOTIDE SEQUENCE</scope>
    <source>
        <tissue evidence="2">Fresh leaf tissue</tissue>
    </source>
</reference>
<reference evidence="2" key="1">
    <citation type="journal article" date="2021" name="bioRxiv">
        <title>Whole Genome Assembly and Annotation of Northern Wild Rice, Zizania palustris L., Supports a Whole Genome Duplication in the Zizania Genus.</title>
        <authorList>
            <person name="Haas M."/>
            <person name="Kono T."/>
            <person name="Macchietto M."/>
            <person name="Millas R."/>
            <person name="McGilp L."/>
            <person name="Shao M."/>
            <person name="Duquette J."/>
            <person name="Hirsch C.N."/>
            <person name="Kimball J."/>
        </authorList>
    </citation>
    <scope>NUCLEOTIDE SEQUENCE</scope>
    <source>
        <tissue evidence="2">Fresh leaf tissue</tissue>
    </source>
</reference>
<dbReference type="AlphaFoldDB" id="A0A8J5WPV1"/>
<proteinExistence type="predicted"/>
<organism evidence="2 3">
    <name type="scientific">Zizania palustris</name>
    <name type="common">Northern wild rice</name>
    <dbReference type="NCBI Taxonomy" id="103762"/>
    <lineage>
        <taxon>Eukaryota</taxon>
        <taxon>Viridiplantae</taxon>
        <taxon>Streptophyta</taxon>
        <taxon>Embryophyta</taxon>
        <taxon>Tracheophyta</taxon>
        <taxon>Spermatophyta</taxon>
        <taxon>Magnoliopsida</taxon>
        <taxon>Liliopsida</taxon>
        <taxon>Poales</taxon>
        <taxon>Poaceae</taxon>
        <taxon>BOP clade</taxon>
        <taxon>Oryzoideae</taxon>
        <taxon>Oryzeae</taxon>
        <taxon>Zizaniinae</taxon>
        <taxon>Zizania</taxon>
    </lineage>
</organism>
<dbReference type="Proteomes" id="UP000729402">
    <property type="component" value="Unassembled WGS sequence"/>
</dbReference>